<name>B8MAW9_TALSN</name>
<dbReference type="Proteomes" id="UP000001745">
    <property type="component" value="Unassembled WGS sequence"/>
</dbReference>
<protein>
    <submittedName>
        <fullName evidence="2">Uncharacterized protein</fullName>
    </submittedName>
</protein>
<dbReference type="HOGENOM" id="CLU_1703782_0_0_1"/>
<evidence type="ECO:0000256" key="1">
    <source>
        <dbReference type="SAM" id="SignalP"/>
    </source>
</evidence>
<evidence type="ECO:0000313" key="2">
    <source>
        <dbReference type="EMBL" id="EED18670.1"/>
    </source>
</evidence>
<dbReference type="OrthoDB" id="3582307at2759"/>
<dbReference type="PhylomeDB" id="B8MAW9"/>
<proteinExistence type="predicted"/>
<evidence type="ECO:0000313" key="3">
    <source>
        <dbReference type="Proteomes" id="UP000001745"/>
    </source>
</evidence>
<dbReference type="GeneID" id="8098350"/>
<dbReference type="InParanoid" id="B8MAW9"/>
<dbReference type="eggNOG" id="ENOG502SQII">
    <property type="taxonomic scope" value="Eukaryota"/>
</dbReference>
<dbReference type="AlphaFoldDB" id="B8MAW9"/>
<feature type="signal peptide" evidence="1">
    <location>
        <begin position="1"/>
        <end position="17"/>
    </location>
</feature>
<keyword evidence="1" id="KW-0732">Signal</keyword>
<dbReference type="RefSeq" id="XP_002482662.1">
    <property type="nucleotide sequence ID" value="XM_002482617.1"/>
</dbReference>
<feature type="chain" id="PRO_5002874991" evidence="1">
    <location>
        <begin position="18"/>
        <end position="189"/>
    </location>
</feature>
<keyword evidence="3" id="KW-1185">Reference proteome</keyword>
<accession>B8MAW9</accession>
<gene>
    <name evidence="2" type="ORF">TSTA_123980</name>
</gene>
<dbReference type="OMA" id="RWSFFKA"/>
<reference evidence="3" key="1">
    <citation type="journal article" date="2015" name="Genome Announc.">
        <title>Genome sequence of the AIDS-associated pathogen Penicillium marneffei (ATCC18224) and its near taxonomic relative Talaromyces stipitatus (ATCC10500).</title>
        <authorList>
            <person name="Nierman W.C."/>
            <person name="Fedorova-Abrams N.D."/>
            <person name="Andrianopoulos A."/>
        </authorList>
    </citation>
    <scope>NUCLEOTIDE SEQUENCE [LARGE SCALE GENOMIC DNA]</scope>
    <source>
        <strain evidence="3">ATCC 10500 / CBS 375.48 / QM 6759 / NRRL 1006</strain>
    </source>
</reference>
<dbReference type="EMBL" id="EQ962655">
    <property type="protein sequence ID" value="EED18670.1"/>
    <property type="molecule type" value="Genomic_DNA"/>
</dbReference>
<dbReference type="VEuPathDB" id="FungiDB:TSTA_123980"/>
<sequence>MASRRFTFLAVWHGVLGLQRQKPHSWHFDRLREEEQELREAQAYLEKISEASDVIFSISRAQHDGFNIQPLPSFFDRKYMLAYPYMFGKFSSRWLFYITASLLCRAPHIVREVVNPTKNEKLLQVATRHQIDPVRFTRALVDRTLVGDKSGKTGNFWHFLPTGFDSISHDLSTPRSSLWRDTHIPLRYG</sequence>
<organism evidence="2 3">
    <name type="scientific">Talaromyces stipitatus (strain ATCC 10500 / CBS 375.48 / QM 6759 / NRRL 1006)</name>
    <name type="common">Penicillium stipitatum</name>
    <dbReference type="NCBI Taxonomy" id="441959"/>
    <lineage>
        <taxon>Eukaryota</taxon>
        <taxon>Fungi</taxon>
        <taxon>Dikarya</taxon>
        <taxon>Ascomycota</taxon>
        <taxon>Pezizomycotina</taxon>
        <taxon>Eurotiomycetes</taxon>
        <taxon>Eurotiomycetidae</taxon>
        <taxon>Eurotiales</taxon>
        <taxon>Trichocomaceae</taxon>
        <taxon>Talaromyces</taxon>
        <taxon>Talaromyces sect. Talaromyces</taxon>
    </lineage>
</organism>